<dbReference type="Proteomes" id="UP000568380">
    <property type="component" value="Unassembled WGS sequence"/>
</dbReference>
<evidence type="ECO:0000313" key="4">
    <source>
        <dbReference type="Proteomes" id="UP000568380"/>
    </source>
</evidence>
<dbReference type="GO" id="GO:0033608">
    <property type="term" value="F:formyl-CoA transferase activity"/>
    <property type="evidence" value="ECO:0007669"/>
    <property type="project" value="UniProtKB-EC"/>
</dbReference>
<dbReference type="RefSeq" id="WP_184962620.1">
    <property type="nucleotide sequence ID" value="NZ_JACHIN010000004.1"/>
</dbReference>
<dbReference type="PANTHER" id="PTHR48207:SF3">
    <property type="entry name" value="SUCCINATE--HYDROXYMETHYLGLUTARATE COA-TRANSFERASE"/>
    <property type="match status" value="1"/>
</dbReference>
<dbReference type="InterPro" id="IPR044855">
    <property type="entry name" value="CoA-Trfase_III_dom3_sf"/>
</dbReference>
<dbReference type="InterPro" id="IPR050483">
    <property type="entry name" value="CoA-transferase_III_domain"/>
</dbReference>
<dbReference type="AlphaFoldDB" id="A0A7W8EEY4"/>
<dbReference type="Pfam" id="PF02515">
    <property type="entry name" value="CoA_transf_3"/>
    <property type="match status" value="1"/>
</dbReference>
<sequence>MPLSGLRVIEAGQYISAPYAGKLLADLGAEVTKVEPPGGDPMRRWQGGGGRPYSPQFAAYNRGKRSVTLDLKDPDGLAALLELVSGADVLIENFRPGVADRLGFGWPVMKVREPRLVYCSITGFGPSGPYAKRPAYDTIISAIGGMYGHLVPLDDPRPAGPAFSDLLSGMSAVQGILAALHARSSSGAGRRVEVSMLGALTDFLTEPIATYLETGTVAGPSTRAARAQAYGCVSSEGLPFVIHLSVPEKFWLGLLNVLERPDLAEDPRFATRELRFRHYAELEETLRAETVKRPRDEWFERLTAADIPHGPLNTVADLVQDPQALHLGLIDDETTRPGTRFSTHERRLPRPATRPAPELQ</sequence>
<name>A0A7W8EEY4_9ACTN</name>
<dbReference type="EC" id="2.8.3.16" evidence="3"/>
<comment type="caution">
    <text evidence="3">The sequence shown here is derived from an EMBL/GenBank/DDBJ whole genome shotgun (WGS) entry which is preliminary data.</text>
</comment>
<keyword evidence="4" id="KW-1185">Reference proteome</keyword>
<gene>
    <name evidence="3" type="ORF">HNR40_003635</name>
</gene>
<dbReference type="InterPro" id="IPR023606">
    <property type="entry name" value="CoA-Trfase_III_dom_1_sf"/>
</dbReference>
<organism evidence="3 4">
    <name type="scientific">Nonomuraea endophytica</name>
    <dbReference type="NCBI Taxonomy" id="714136"/>
    <lineage>
        <taxon>Bacteria</taxon>
        <taxon>Bacillati</taxon>
        <taxon>Actinomycetota</taxon>
        <taxon>Actinomycetes</taxon>
        <taxon>Streptosporangiales</taxon>
        <taxon>Streptosporangiaceae</taxon>
        <taxon>Nonomuraea</taxon>
    </lineage>
</organism>
<evidence type="ECO:0000256" key="1">
    <source>
        <dbReference type="ARBA" id="ARBA00022679"/>
    </source>
</evidence>
<evidence type="ECO:0000256" key="2">
    <source>
        <dbReference type="SAM" id="MobiDB-lite"/>
    </source>
</evidence>
<dbReference type="EMBL" id="JACHIN010000004">
    <property type="protein sequence ID" value="MBB5078160.1"/>
    <property type="molecule type" value="Genomic_DNA"/>
</dbReference>
<dbReference type="Gene3D" id="3.40.50.10540">
    <property type="entry name" value="Crotonobetainyl-coa:carnitine coa-transferase, domain 1"/>
    <property type="match status" value="1"/>
</dbReference>
<feature type="region of interest" description="Disordered" evidence="2">
    <location>
        <begin position="331"/>
        <end position="360"/>
    </location>
</feature>
<dbReference type="PANTHER" id="PTHR48207">
    <property type="entry name" value="SUCCINATE--HYDROXYMETHYLGLUTARATE COA-TRANSFERASE"/>
    <property type="match status" value="1"/>
</dbReference>
<dbReference type="SUPFAM" id="SSF89796">
    <property type="entry name" value="CoA-transferase family III (CaiB/BaiF)"/>
    <property type="match status" value="1"/>
</dbReference>
<feature type="compositionally biased region" description="Low complexity" evidence="2">
    <location>
        <begin position="350"/>
        <end position="360"/>
    </location>
</feature>
<proteinExistence type="predicted"/>
<dbReference type="Gene3D" id="3.30.1540.10">
    <property type="entry name" value="formyl-coa transferase, domain 3"/>
    <property type="match status" value="1"/>
</dbReference>
<dbReference type="InterPro" id="IPR003673">
    <property type="entry name" value="CoA-Trfase_fam_III"/>
</dbReference>
<reference evidence="3 4" key="1">
    <citation type="submission" date="2020-08" db="EMBL/GenBank/DDBJ databases">
        <title>Genomic Encyclopedia of Type Strains, Phase IV (KMG-IV): sequencing the most valuable type-strain genomes for metagenomic binning, comparative biology and taxonomic classification.</title>
        <authorList>
            <person name="Goeker M."/>
        </authorList>
    </citation>
    <scope>NUCLEOTIDE SEQUENCE [LARGE SCALE GENOMIC DNA]</scope>
    <source>
        <strain evidence="3 4">DSM 45385</strain>
    </source>
</reference>
<evidence type="ECO:0000313" key="3">
    <source>
        <dbReference type="EMBL" id="MBB5078160.1"/>
    </source>
</evidence>
<accession>A0A7W8EEY4</accession>
<keyword evidence="1 3" id="KW-0808">Transferase</keyword>
<protein>
    <submittedName>
        <fullName evidence="3">Formyl-CoA transferase</fullName>
        <ecNumber evidence="3">2.8.3.16</ecNumber>
    </submittedName>
</protein>